<name>A0A853BIL0_9ACTN</name>
<evidence type="ECO:0000256" key="1">
    <source>
        <dbReference type="SAM" id="MobiDB-lite"/>
    </source>
</evidence>
<dbReference type="SUPFAM" id="SSF57938">
    <property type="entry name" value="DnaJ/Hsp40 cysteine-rich domain"/>
    <property type="match status" value="1"/>
</dbReference>
<feature type="compositionally biased region" description="Basic and acidic residues" evidence="1">
    <location>
        <begin position="56"/>
        <end position="67"/>
    </location>
</feature>
<protein>
    <submittedName>
        <fullName evidence="2">DnaJ-class molecular chaperone</fullName>
    </submittedName>
</protein>
<dbReference type="AlphaFoldDB" id="A0A853BIL0"/>
<evidence type="ECO:0000313" key="3">
    <source>
        <dbReference type="Proteomes" id="UP000575985"/>
    </source>
</evidence>
<organism evidence="2 3">
    <name type="scientific">Streptomonospora nanhaiensis</name>
    <dbReference type="NCBI Taxonomy" id="1323731"/>
    <lineage>
        <taxon>Bacteria</taxon>
        <taxon>Bacillati</taxon>
        <taxon>Actinomycetota</taxon>
        <taxon>Actinomycetes</taxon>
        <taxon>Streptosporangiales</taxon>
        <taxon>Nocardiopsidaceae</taxon>
        <taxon>Streptomonospora</taxon>
    </lineage>
</organism>
<comment type="caution">
    <text evidence="2">The sequence shown here is derived from an EMBL/GenBank/DDBJ whole genome shotgun (WGS) entry which is preliminary data.</text>
</comment>
<gene>
    <name evidence="2" type="ORF">HNR12_000699</name>
</gene>
<dbReference type="EMBL" id="JACCFO010000001">
    <property type="protein sequence ID" value="NYI94422.1"/>
    <property type="molecule type" value="Genomic_DNA"/>
</dbReference>
<dbReference type="Proteomes" id="UP000575985">
    <property type="component" value="Unassembled WGS sequence"/>
</dbReference>
<sequence length="67" mass="7180">MDLMIVCQACQGSGLRVTVVGYGGSDLTGEMVVPRRCRECDGSGRVRTSGWTSRPDPADDPPRPDPD</sequence>
<reference evidence="2 3" key="1">
    <citation type="submission" date="2020-07" db="EMBL/GenBank/DDBJ databases">
        <title>Sequencing the genomes of 1000 actinobacteria strains.</title>
        <authorList>
            <person name="Klenk H.-P."/>
        </authorList>
    </citation>
    <scope>NUCLEOTIDE SEQUENCE [LARGE SCALE GENOMIC DNA]</scope>
    <source>
        <strain evidence="2 3">DSM 45927</strain>
    </source>
</reference>
<dbReference type="InterPro" id="IPR036410">
    <property type="entry name" value="HSP_DnaJ_Cys-rich_dom_sf"/>
</dbReference>
<keyword evidence="3" id="KW-1185">Reference proteome</keyword>
<accession>A0A853BIL0</accession>
<dbReference type="RefSeq" id="WP_179766069.1">
    <property type="nucleotide sequence ID" value="NZ_JACCFO010000001.1"/>
</dbReference>
<feature type="region of interest" description="Disordered" evidence="1">
    <location>
        <begin position="41"/>
        <end position="67"/>
    </location>
</feature>
<evidence type="ECO:0000313" key="2">
    <source>
        <dbReference type="EMBL" id="NYI94422.1"/>
    </source>
</evidence>
<proteinExistence type="predicted"/>
<dbReference type="Gene3D" id="6.20.20.10">
    <property type="match status" value="1"/>
</dbReference>